<name>A0A1H1WUY0_9GAMM</name>
<reference evidence="2" key="1">
    <citation type="submission" date="2016-10" db="EMBL/GenBank/DDBJ databases">
        <authorList>
            <person name="Varghese N."/>
            <person name="Submissions S."/>
        </authorList>
    </citation>
    <scope>NUCLEOTIDE SEQUENCE [LARGE SCALE GENOMIC DNA]</scope>
    <source>
        <strain evidence="2">2SM5</strain>
    </source>
</reference>
<dbReference type="InterPro" id="IPR058059">
    <property type="entry name" value="PA3496-like"/>
</dbReference>
<dbReference type="OrthoDB" id="7019550at2"/>
<evidence type="ECO:0008006" key="3">
    <source>
        <dbReference type="Google" id="ProtNLM"/>
    </source>
</evidence>
<sequence length="66" mass="7864">MAFNPDFASETISSVRREKRRLEDKRRMAFRRAIEDYRESQALHAQLRDYPELHGNDFNQRVGPAL</sequence>
<proteinExistence type="predicted"/>
<gene>
    <name evidence="1" type="ORF">SAMN05216198_3376</name>
</gene>
<dbReference type="NCBIfam" id="NF046101">
    <property type="entry name" value="PA3496_fam"/>
    <property type="match status" value="1"/>
</dbReference>
<dbReference type="RefSeq" id="WP_090275276.1">
    <property type="nucleotide sequence ID" value="NZ_LT629748.1"/>
</dbReference>
<organism evidence="1 2">
    <name type="scientific">Halopseudomonas litoralis</name>
    <dbReference type="NCBI Taxonomy" id="797277"/>
    <lineage>
        <taxon>Bacteria</taxon>
        <taxon>Pseudomonadati</taxon>
        <taxon>Pseudomonadota</taxon>
        <taxon>Gammaproteobacteria</taxon>
        <taxon>Pseudomonadales</taxon>
        <taxon>Pseudomonadaceae</taxon>
        <taxon>Halopseudomonas</taxon>
    </lineage>
</organism>
<dbReference type="AlphaFoldDB" id="A0A1H1WUY0"/>
<keyword evidence="2" id="KW-1185">Reference proteome</keyword>
<accession>A0A1H1WUY0</accession>
<evidence type="ECO:0000313" key="2">
    <source>
        <dbReference type="Proteomes" id="UP000243426"/>
    </source>
</evidence>
<evidence type="ECO:0000313" key="1">
    <source>
        <dbReference type="EMBL" id="SDS99969.1"/>
    </source>
</evidence>
<dbReference type="Proteomes" id="UP000243426">
    <property type="component" value="Chromosome I"/>
</dbReference>
<dbReference type="STRING" id="797277.SAMN05216198_3376"/>
<protein>
    <recommendedName>
        <fullName evidence="3">Transcriptional regulator</fullName>
    </recommendedName>
</protein>
<dbReference type="EMBL" id="LT629748">
    <property type="protein sequence ID" value="SDS99969.1"/>
    <property type="molecule type" value="Genomic_DNA"/>
</dbReference>